<evidence type="ECO:0000313" key="4">
    <source>
        <dbReference type="Proteomes" id="UP001165121"/>
    </source>
</evidence>
<sequence length="930" mass="101868">MAQETETVGAVPAAAVHPPPPPATLESPSPKRRNRKKGRRDEDDDSEQEVAVSPCVSPLGDVATADLVSLPSPVANASSSGVDVFAEPPVATHVEKAMERLVLTAPETATEAPAGKEDGLLKLPVHPSSGRLPLTPPPTPEPFMVHSPEKEQPRVAPMSPDIQLLPTVIETPADVATAQSVEMYVEEVVTAATVTATESILLESMGTPSETASITATETIGLQRVETETTLTMEALTPVVETTTDPEPMQNATVEQETSALNNTLADLSLSKGPTESNALEASQAVIEEVASKPDVEFSNETMAEDVVPVVMETSVEAAATIPSPVLNRDAMQIDPVAGDHVTMSLPPMANAEANSISARALSPAKTPSVAKLENTEAVARSSETPSTQPLAINEVRDAPPALSNEAMKVLAESPQPLRRNKRKGDSPGQKPHSAPVVVSKAHAKTHQDKFAALPTAAEQDTKSKHVVSNDKLNPFHPQQRYAKRKGDGADANPPPAPVTEPAKQVRSKRLVARSNSGSTLNKANIDHESKLTATVTARPMHDSKKDSMMNPTASSLARATAAEARKALLKNGLAKKSPSRKPMKPKAAAKQQQAAANLPSGESLSVNLIPVGVPDADNSERNVKRRLNATDVEAASKRLYEDAKEAKLRKDARRAELQETYTFAPQVNNNFKRRANAGEVDEPSQDHFMRLHAQAKELMEKKRELQQQHERDGCTFAPSISARAKRMARMNSAPRYENLYKHAQELKQKREEKILEKTKTTEEQCPFKPKITVSKSPVKTKPLYDSEREKQKRLALEQKKIEAEMTECTFKPKVSTKRIKSKAEDPANAPPNDAVVDANPYKRLYQASIDRTERLQKLRQERDEEEKAHTTFHPKITARSRALKAKTLTKEPFYKRLYNKDYMKKLDAEREQRRLEEEQQFTFKVRNLS</sequence>
<feature type="region of interest" description="Disordered" evidence="2">
    <location>
        <begin position="1"/>
        <end position="57"/>
    </location>
</feature>
<evidence type="ECO:0000256" key="1">
    <source>
        <dbReference type="SAM" id="Coils"/>
    </source>
</evidence>
<feature type="coiled-coil region" evidence="1">
    <location>
        <begin position="737"/>
        <end position="764"/>
    </location>
</feature>
<reference evidence="3" key="1">
    <citation type="submission" date="2023-04" db="EMBL/GenBank/DDBJ databases">
        <title>Phytophthora fragariaefolia NBRC 109709.</title>
        <authorList>
            <person name="Ichikawa N."/>
            <person name="Sato H."/>
            <person name="Tonouchi N."/>
        </authorList>
    </citation>
    <scope>NUCLEOTIDE SEQUENCE</scope>
    <source>
        <strain evidence="3">NBRC 109709</strain>
    </source>
</reference>
<comment type="caution">
    <text evidence="3">The sequence shown here is derived from an EMBL/GenBank/DDBJ whole genome shotgun (WGS) entry which is preliminary data.</text>
</comment>
<keyword evidence="1" id="KW-0175">Coiled coil</keyword>
<protein>
    <submittedName>
        <fullName evidence="3">Unnamed protein product</fullName>
    </submittedName>
</protein>
<dbReference type="PANTHER" id="PTHR37028:SF4">
    <property type="entry name" value="ALMS MOTIF DOMAIN-CONTAINING PROTEIN"/>
    <property type="match status" value="1"/>
</dbReference>
<feature type="compositionally biased region" description="Polar residues" evidence="2">
    <location>
        <begin position="514"/>
        <end position="523"/>
    </location>
</feature>
<feature type="region of interest" description="Disordered" evidence="2">
    <location>
        <begin position="411"/>
        <end position="602"/>
    </location>
</feature>
<evidence type="ECO:0000256" key="2">
    <source>
        <dbReference type="SAM" id="MobiDB-lite"/>
    </source>
</evidence>
<organism evidence="3 4">
    <name type="scientific">Phytophthora fragariaefolia</name>
    <dbReference type="NCBI Taxonomy" id="1490495"/>
    <lineage>
        <taxon>Eukaryota</taxon>
        <taxon>Sar</taxon>
        <taxon>Stramenopiles</taxon>
        <taxon>Oomycota</taxon>
        <taxon>Peronosporomycetes</taxon>
        <taxon>Peronosporales</taxon>
        <taxon>Peronosporaceae</taxon>
        <taxon>Phytophthora</taxon>
    </lineage>
</organism>
<feature type="compositionally biased region" description="Polar residues" evidence="2">
    <location>
        <begin position="382"/>
        <end position="391"/>
    </location>
</feature>
<feature type="compositionally biased region" description="Low complexity" evidence="2">
    <location>
        <begin position="827"/>
        <end position="840"/>
    </location>
</feature>
<dbReference type="Proteomes" id="UP001165121">
    <property type="component" value="Unassembled WGS sequence"/>
</dbReference>
<dbReference type="AlphaFoldDB" id="A0A9W6UER3"/>
<feature type="region of interest" description="Disordered" evidence="2">
    <location>
        <begin position="821"/>
        <end position="841"/>
    </location>
</feature>
<dbReference type="OrthoDB" id="299616at2759"/>
<dbReference type="EMBL" id="BSXT01000654">
    <property type="protein sequence ID" value="GMF31831.1"/>
    <property type="molecule type" value="Genomic_DNA"/>
</dbReference>
<feature type="compositionally biased region" description="Low complexity" evidence="2">
    <location>
        <begin position="553"/>
        <end position="563"/>
    </location>
</feature>
<dbReference type="PANTHER" id="PTHR37028">
    <property type="entry name" value="UNNAMED PRODUCT-RELATED"/>
    <property type="match status" value="1"/>
</dbReference>
<name>A0A9W6UER3_9STRA</name>
<keyword evidence="4" id="KW-1185">Reference proteome</keyword>
<gene>
    <name evidence="3" type="ORF">Pfra01_000741000</name>
</gene>
<feature type="region of interest" description="Disordered" evidence="2">
    <location>
        <begin position="375"/>
        <end position="394"/>
    </location>
</feature>
<accession>A0A9W6UER3</accession>
<proteinExistence type="predicted"/>
<evidence type="ECO:0000313" key="3">
    <source>
        <dbReference type="EMBL" id="GMF31831.1"/>
    </source>
</evidence>
<feature type="compositionally biased region" description="Low complexity" evidence="2">
    <location>
        <begin position="586"/>
        <end position="597"/>
    </location>
</feature>